<evidence type="ECO:0000256" key="4">
    <source>
        <dbReference type="ARBA" id="ARBA00022490"/>
    </source>
</evidence>
<evidence type="ECO:0000256" key="7">
    <source>
        <dbReference type="ARBA" id="ARBA00023242"/>
    </source>
</evidence>
<feature type="region of interest" description="Disordered" evidence="11">
    <location>
        <begin position="854"/>
        <end position="876"/>
    </location>
</feature>
<dbReference type="InterPro" id="IPR011989">
    <property type="entry name" value="ARM-like"/>
</dbReference>
<evidence type="ECO:0000256" key="9">
    <source>
        <dbReference type="ARBA" id="ARBA00032199"/>
    </source>
</evidence>
<dbReference type="GO" id="GO:0005643">
    <property type="term" value="C:nuclear pore"/>
    <property type="evidence" value="ECO:0007669"/>
    <property type="project" value="TreeGrafter"/>
</dbReference>
<dbReference type="InterPro" id="IPR040017">
    <property type="entry name" value="XPOT"/>
</dbReference>
<evidence type="ECO:0000259" key="13">
    <source>
        <dbReference type="Pfam" id="PF19282"/>
    </source>
</evidence>
<evidence type="ECO:0000256" key="6">
    <source>
        <dbReference type="ARBA" id="ARBA00022884"/>
    </source>
</evidence>
<dbReference type="Gene3D" id="1.25.10.10">
    <property type="entry name" value="Leucine-rich Repeat Variant"/>
    <property type="match status" value="2"/>
</dbReference>
<comment type="similarity">
    <text evidence="10">Belongs to the exportin family.</text>
</comment>
<evidence type="ECO:0000256" key="8">
    <source>
        <dbReference type="ARBA" id="ARBA00029784"/>
    </source>
</evidence>
<keyword evidence="4 10" id="KW-0963">Cytoplasm</keyword>
<evidence type="ECO:0000259" key="12">
    <source>
        <dbReference type="Pfam" id="PF08389"/>
    </source>
</evidence>
<keyword evidence="6 10" id="KW-0694">RNA-binding</keyword>
<dbReference type="Pfam" id="PF08389">
    <property type="entry name" value="Xpo1"/>
    <property type="match status" value="1"/>
</dbReference>
<dbReference type="EMBL" id="FN649751">
    <property type="protein sequence ID" value="CBJ30214.1"/>
    <property type="molecule type" value="Genomic_DNA"/>
</dbReference>
<comment type="subcellular location">
    <subcellularLocation>
        <location evidence="1 10">Cytoplasm</location>
    </subcellularLocation>
    <subcellularLocation>
        <location evidence="10">Nucleus</location>
    </subcellularLocation>
    <text evidence="10">Shuttles between the nucleus and the cytoplasm.</text>
</comment>
<evidence type="ECO:0000256" key="3">
    <source>
        <dbReference type="ARBA" id="ARBA00022448"/>
    </source>
</evidence>
<evidence type="ECO:0000256" key="5">
    <source>
        <dbReference type="ARBA" id="ARBA00022555"/>
    </source>
</evidence>
<keyword evidence="7 10" id="KW-0539">Nucleus</keyword>
<keyword evidence="3 10" id="KW-0813">Transport</keyword>
<dbReference type="GO" id="GO:0005737">
    <property type="term" value="C:cytoplasm"/>
    <property type="evidence" value="ECO:0007669"/>
    <property type="project" value="UniProtKB-SubCell"/>
</dbReference>
<dbReference type="GO" id="GO:0031267">
    <property type="term" value="F:small GTPase binding"/>
    <property type="evidence" value="ECO:0007669"/>
    <property type="project" value="InterPro"/>
</dbReference>
<dbReference type="GO" id="GO:0071528">
    <property type="term" value="P:tRNA re-export from nucleus"/>
    <property type="evidence" value="ECO:0007669"/>
    <property type="project" value="UniProtKB-UniRule"/>
</dbReference>
<dbReference type="SUPFAM" id="SSF48371">
    <property type="entry name" value="ARM repeat"/>
    <property type="match status" value="1"/>
</dbReference>
<dbReference type="Proteomes" id="UP000002630">
    <property type="component" value="Linkage Group LG26"/>
</dbReference>
<dbReference type="Pfam" id="PF19282">
    <property type="entry name" value="Exportin-T"/>
    <property type="match status" value="1"/>
</dbReference>
<dbReference type="OrthoDB" id="26399at2759"/>
<dbReference type="GO" id="GO:0000049">
    <property type="term" value="F:tRNA binding"/>
    <property type="evidence" value="ECO:0007669"/>
    <property type="project" value="UniProtKB-UniRule"/>
</dbReference>
<proteinExistence type="inferred from homology"/>
<sequence>MSAQQLELAVLYAYNPPGAGEEAAAVKAQATRYCEEVKGSQDGWRLALELFRVTVRPEARFFCLGCLQDALGARAGARRRVESQHDRFLIREAVMGWLTQVGGGGGAELDAQETFIRTKVAVVLALLVKSDYPETWTDAFEQLRSVLVVGSSSSGDAAAAATGAGGGGRSAAAARAHVELYLRVLCALDEEVVSFHVDRSREEADHNSLIKDTMRVSNAVAQICGVIYEVVAAFETEVPQLAAFALETLQKYIGWIDIAQVVNERFLQLFLGCLRSTDEQLVRRSCSCILEVVNKKMAHPVAKLRVLQQLKLAEMLKQVPLSDEAIAVRVAELVDGVVKQLLSVWDKLEPAALGGEGIGGPGSEIEMMTTAAMTSLTLPPASVQLLSPDANSGGGGVGRLFRAMDHLPQLLATLYQRMKYPPDFAFDPSDEDEGEEDMLRQQLRKHLVNAIRNAPETVLEFICRALSSLPTPLSGLPFPDLEAALRLIFHFGEGCGGVSVLNSSGGGGGVGGGRRPAAPGAAELLRSGAFPQMVLALHDSDVARHKHPQVVMLYFQLTVRYSKMLADGPPHLIPKVLEAICGPQGLSNADVTLRTRSCYFLTKLVKAMKEGVVPYVDVIVPGVQALLDSPQGNPMDLSDEAKLNLYETIGFLVGMPTVPVPKQVQLLDGVLGPQMRRIAENLQRAASAGAGGGAGLVGEGEKGGDDAIGAELAAGVGAMANVSKGFKPVVAAEVEARFFQALEAATSALMSFPRHVALRAKTMFLVHGLIPCLGEGLLRALPLSALLVLVQEGDGKDLMEVAQVLNQLTIEYGPKSAQLLDGALMPFIRRTYQLTPGAGSTTAAAAAAAANGGGAQQQAGGEGSDSGGDGWPNGTTAELPAAAAAADGAAATGGGAGAAGAEAQQLLAHEVAERAGFQKLCFSVIQHVSSNGLAGVLSSPTNAPHLDGVLRSVVDGLSGAEDASTKKTCLYIFSLLLGGFNRGRSGGVPAAAAGEGGASANGPAGGAAVGGGTKKGLRAAATQRRALSGKGGGLWTGSGPTVDMEPGVQSAVTAFVCERAVPAALKCLVDGAPPTGLDLRDAAAMSAIVNMGALLKEAREASGGSARFVGVAALACSCTPQVAEQLQLAVEGAADGPAIAAALKAFAQHMRPVR</sequence>
<accession>D7FNT8</accession>
<evidence type="ECO:0000256" key="10">
    <source>
        <dbReference type="RuleBase" id="RU366037"/>
    </source>
</evidence>
<evidence type="ECO:0000256" key="11">
    <source>
        <dbReference type="SAM" id="MobiDB-lite"/>
    </source>
</evidence>
<keyword evidence="15" id="KW-1185">Reference proteome</keyword>
<evidence type="ECO:0000313" key="15">
    <source>
        <dbReference type="Proteomes" id="UP000002630"/>
    </source>
</evidence>
<dbReference type="InterPro" id="IPR016024">
    <property type="entry name" value="ARM-type_fold"/>
</dbReference>
<dbReference type="PANTHER" id="PTHR15952">
    <property type="entry name" value="EXPORTIN-T/LOS1"/>
    <property type="match status" value="1"/>
</dbReference>
<dbReference type="PANTHER" id="PTHR15952:SF11">
    <property type="entry name" value="EXPORTIN-T"/>
    <property type="match status" value="1"/>
</dbReference>
<dbReference type="OMA" id="HEMFLFG"/>
<feature type="compositionally biased region" description="Gly residues" evidence="11">
    <location>
        <begin position="854"/>
        <end position="871"/>
    </location>
</feature>
<feature type="domain" description="Exportin-T C-terminal" evidence="13">
    <location>
        <begin position="405"/>
        <end position="834"/>
    </location>
</feature>
<keyword evidence="5 10" id="KW-0820">tRNA-binding</keyword>
<dbReference type="AlphaFoldDB" id="D7FNT8"/>
<dbReference type="GO" id="GO:0016363">
    <property type="term" value="C:nuclear matrix"/>
    <property type="evidence" value="ECO:0007669"/>
    <property type="project" value="TreeGrafter"/>
</dbReference>
<protein>
    <recommendedName>
        <fullName evidence="2 10">Exportin-T</fullName>
    </recommendedName>
    <alternativeName>
        <fullName evidence="8 10">Exportin(tRNA)</fullName>
    </alternativeName>
    <alternativeName>
        <fullName evidence="9 10">tRNA exportin</fullName>
    </alternativeName>
</protein>
<evidence type="ECO:0000256" key="1">
    <source>
        <dbReference type="ARBA" id="ARBA00004496"/>
    </source>
</evidence>
<dbReference type="InterPro" id="IPR045546">
    <property type="entry name" value="Exportin-T_C"/>
</dbReference>
<name>D7FNT8_ECTSI</name>
<dbReference type="STRING" id="2880.D7FNT8"/>
<dbReference type="InParanoid" id="D7FNT8"/>
<dbReference type="eggNOG" id="KOG2021">
    <property type="taxonomic scope" value="Eukaryota"/>
</dbReference>
<dbReference type="EMBL" id="FN648292">
    <property type="protein sequence ID" value="CBJ30214.1"/>
    <property type="molecule type" value="Genomic_DNA"/>
</dbReference>
<organism evidence="14 15">
    <name type="scientific">Ectocarpus siliculosus</name>
    <name type="common">Brown alga</name>
    <name type="synonym">Conferva siliculosa</name>
    <dbReference type="NCBI Taxonomy" id="2880"/>
    <lineage>
        <taxon>Eukaryota</taxon>
        <taxon>Sar</taxon>
        <taxon>Stramenopiles</taxon>
        <taxon>Ochrophyta</taxon>
        <taxon>PX clade</taxon>
        <taxon>Phaeophyceae</taxon>
        <taxon>Ectocarpales</taxon>
        <taxon>Ectocarpaceae</taxon>
        <taxon>Ectocarpus</taxon>
    </lineage>
</organism>
<comment type="function">
    <text evidence="10">tRNA nucleus export receptor which facilitates tRNA translocation across the nuclear pore complex.</text>
</comment>
<feature type="domain" description="Exportin-1/Importin-beta-like" evidence="12">
    <location>
        <begin position="114"/>
        <end position="289"/>
    </location>
</feature>
<dbReference type="InterPro" id="IPR013598">
    <property type="entry name" value="Exportin-1/Importin-b-like"/>
</dbReference>
<evidence type="ECO:0000256" key="2">
    <source>
        <dbReference type="ARBA" id="ARBA00018928"/>
    </source>
</evidence>
<gene>
    <name evidence="14" type="ORF">Esi_0180_0021</name>
</gene>
<reference evidence="14 15" key="1">
    <citation type="journal article" date="2010" name="Nature">
        <title>The Ectocarpus genome and the independent evolution of multicellularity in brown algae.</title>
        <authorList>
            <person name="Cock J.M."/>
            <person name="Sterck L."/>
            <person name="Rouze P."/>
            <person name="Scornet D."/>
            <person name="Allen A.E."/>
            <person name="Amoutzias G."/>
            <person name="Anthouard V."/>
            <person name="Artiguenave F."/>
            <person name="Aury J.M."/>
            <person name="Badger J.H."/>
            <person name="Beszteri B."/>
            <person name="Billiau K."/>
            <person name="Bonnet E."/>
            <person name="Bothwell J.H."/>
            <person name="Bowler C."/>
            <person name="Boyen C."/>
            <person name="Brownlee C."/>
            <person name="Carrano C.J."/>
            <person name="Charrier B."/>
            <person name="Cho G.Y."/>
            <person name="Coelho S.M."/>
            <person name="Collen J."/>
            <person name="Corre E."/>
            <person name="Da Silva C."/>
            <person name="Delage L."/>
            <person name="Delaroque N."/>
            <person name="Dittami S.M."/>
            <person name="Doulbeau S."/>
            <person name="Elias M."/>
            <person name="Farnham G."/>
            <person name="Gachon C.M."/>
            <person name="Gschloessl B."/>
            <person name="Heesch S."/>
            <person name="Jabbari K."/>
            <person name="Jubin C."/>
            <person name="Kawai H."/>
            <person name="Kimura K."/>
            <person name="Kloareg B."/>
            <person name="Kupper F.C."/>
            <person name="Lang D."/>
            <person name="Le Bail A."/>
            <person name="Leblanc C."/>
            <person name="Lerouge P."/>
            <person name="Lohr M."/>
            <person name="Lopez P.J."/>
            <person name="Martens C."/>
            <person name="Maumus F."/>
            <person name="Michel G."/>
            <person name="Miranda-Saavedra D."/>
            <person name="Morales J."/>
            <person name="Moreau H."/>
            <person name="Motomura T."/>
            <person name="Nagasato C."/>
            <person name="Napoli C.A."/>
            <person name="Nelson D.R."/>
            <person name="Nyvall-Collen P."/>
            <person name="Peters A.F."/>
            <person name="Pommier C."/>
            <person name="Potin P."/>
            <person name="Poulain J."/>
            <person name="Quesneville H."/>
            <person name="Read B."/>
            <person name="Rensing S.A."/>
            <person name="Ritter A."/>
            <person name="Rousvoal S."/>
            <person name="Samanta M."/>
            <person name="Samson G."/>
            <person name="Schroeder D.C."/>
            <person name="Segurens B."/>
            <person name="Strittmatter M."/>
            <person name="Tonon T."/>
            <person name="Tregear J.W."/>
            <person name="Valentin K."/>
            <person name="von Dassow P."/>
            <person name="Yamagishi T."/>
            <person name="Van de Peer Y."/>
            <person name="Wincker P."/>
        </authorList>
    </citation>
    <scope>NUCLEOTIDE SEQUENCE [LARGE SCALE GENOMIC DNA]</scope>
    <source>
        <strain evidence="15">Ec32 / CCAP1310/4</strain>
    </source>
</reference>
<evidence type="ECO:0000313" key="14">
    <source>
        <dbReference type="EMBL" id="CBJ30214.1"/>
    </source>
</evidence>